<dbReference type="GO" id="GO:0019346">
    <property type="term" value="P:transsulfuration"/>
    <property type="evidence" value="ECO:0007669"/>
    <property type="project" value="InterPro"/>
</dbReference>
<dbReference type="FunFam" id="3.40.640.10:FF:000035">
    <property type="entry name" value="O-succinylhomoserine sulfhydrylase"/>
    <property type="match status" value="1"/>
</dbReference>
<accession>A0A916Y9A4</accession>
<evidence type="ECO:0000313" key="7">
    <source>
        <dbReference type="EMBL" id="GGD35580.1"/>
    </source>
</evidence>
<dbReference type="Pfam" id="PF01053">
    <property type="entry name" value="Cys_Met_Meta_PP"/>
    <property type="match status" value="1"/>
</dbReference>
<dbReference type="EMBL" id="BMHO01000001">
    <property type="protein sequence ID" value="GGD35580.1"/>
    <property type="molecule type" value="Genomic_DNA"/>
</dbReference>
<dbReference type="InterPro" id="IPR015422">
    <property type="entry name" value="PyrdxlP-dep_Trfase_small"/>
</dbReference>
<feature type="modified residue" description="N6-(pyridoxal phosphate)lysine" evidence="5">
    <location>
        <position position="211"/>
    </location>
</feature>
<dbReference type="PIRSF" id="PIRSF001434">
    <property type="entry name" value="CGS"/>
    <property type="match status" value="1"/>
</dbReference>
<dbReference type="Gene3D" id="3.40.640.10">
    <property type="entry name" value="Type I PLP-dependent aspartate aminotransferase-like (Major domain)"/>
    <property type="match status" value="1"/>
</dbReference>
<evidence type="ECO:0000313" key="8">
    <source>
        <dbReference type="Proteomes" id="UP000633205"/>
    </source>
</evidence>
<evidence type="ECO:0000256" key="2">
    <source>
        <dbReference type="ARBA" id="ARBA00009077"/>
    </source>
</evidence>
<keyword evidence="3" id="KW-0808">Transferase</keyword>
<proteinExistence type="inferred from homology"/>
<evidence type="ECO:0000256" key="4">
    <source>
        <dbReference type="ARBA" id="ARBA00022898"/>
    </source>
</evidence>
<comment type="caution">
    <text evidence="7">The sequence shown here is derived from an EMBL/GenBank/DDBJ whole genome shotgun (WGS) entry which is preliminary data.</text>
</comment>
<dbReference type="PROSITE" id="PS00868">
    <property type="entry name" value="CYS_MET_METAB_PP"/>
    <property type="match status" value="1"/>
</dbReference>
<organism evidence="7 8">
    <name type="scientific">Microbacterium faecale</name>
    <dbReference type="NCBI Taxonomy" id="1804630"/>
    <lineage>
        <taxon>Bacteria</taxon>
        <taxon>Bacillati</taxon>
        <taxon>Actinomycetota</taxon>
        <taxon>Actinomycetes</taxon>
        <taxon>Micrococcales</taxon>
        <taxon>Microbacteriaceae</taxon>
        <taxon>Microbacterium</taxon>
    </lineage>
</organism>
<dbReference type="Proteomes" id="UP000633205">
    <property type="component" value="Unassembled WGS sequence"/>
</dbReference>
<dbReference type="AlphaFoldDB" id="A0A916Y9A4"/>
<dbReference type="InterPro" id="IPR006235">
    <property type="entry name" value="OAc-hSer/O-AcSer_sulfhydrylase"/>
</dbReference>
<evidence type="ECO:0000256" key="5">
    <source>
        <dbReference type="PIRSR" id="PIRSR001434-2"/>
    </source>
</evidence>
<gene>
    <name evidence="7" type="ORF">GCM10010915_15190</name>
</gene>
<dbReference type="InterPro" id="IPR054542">
    <property type="entry name" value="Cys_met_metab_PP"/>
</dbReference>
<dbReference type="GO" id="GO:0071269">
    <property type="term" value="P:L-homocysteine biosynthetic process"/>
    <property type="evidence" value="ECO:0007669"/>
    <property type="project" value="TreeGrafter"/>
</dbReference>
<reference evidence="7" key="1">
    <citation type="journal article" date="2014" name="Int. J. Syst. Evol. Microbiol.">
        <title>Complete genome sequence of Corynebacterium casei LMG S-19264T (=DSM 44701T), isolated from a smear-ripened cheese.</title>
        <authorList>
            <consortium name="US DOE Joint Genome Institute (JGI-PGF)"/>
            <person name="Walter F."/>
            <person name="Albersmeier A."/>
            <person name="Kalinowski J."/>
            <person name="Ruckert C."/>
        </authorList>
    </citation>
    <scope>NUCLEOTIDE SEQUENCE</scope>
    <source>
        <strain evidence="7">CGMCC 1.15152</strain>
    </source>
</reference>
<keyword evidence="4 5" id="KW-0663">Pyridoxal phosphate</keyword>
<dbReference type="GO" id="GO:0006535">
    <property type="term" value="P:cysteine biosynthetic process from serine"/>
    <property type="evidence" value="ECO:0007669"/>
    <property type="project" value="TreeGrafter"/>
</dbReference>
<dbReference type="CDD" id="cd00614">
    <property type="entry name" value="CGS_like"/>
    <property type="match status" value="1"/>
</dbReference>
<sequence length="442" mass="46901">MTSAGHSYSPATLQLHAGYTPGTPHNSVATPIYQTSAYQFASLEDAREMFALRKAGNIYSRNGTPTQAIFEKRLAALEGGGSAAAVGSGQAATTVASLALAGRGGHIVASSSLYGGTVDLFDDTFRDLGIDVTFVDPDDLAAWRDAVRPTTRLLFAETVANPIAQVLDIRAVADIAHDAGVPLVVDNTVGTPALIRVKDHGADIVVHSATKFIGGHGTSLGGAVIDLGTFDFAAEPERWPGLFEPHWRFGDVPLWEAFGREGAFTTLLKSKYIADLGPALSPFNAFQLLEGLETLDLRMARHTASALQVATFLDEHPGVRVVHHPGLATNRYHASAQRQYPKGIPSVFAFELAQPDDADAEESFAHAARFIDRLDVVKLVANIGDARTLVCHPASMTHNHMTPAQLAAAGITWATLRLSVGLEDPDDLVADLARALDETGAG</sequence>
<evidence type="ECO:0000256" key="1">
    <source>
        <dbReference type="ARBA" id="ARBA00001933"/>
    </source>
</evidence>
<dbReference type="InterPro" id="IPR015424">
    <property type="entry name" value="PyrdxlP-dep_Trfase"/>
</dbReference>
<dbReference type="InterPro" id="IPR000277">
    <property type="entry name" value="Cys/Met-Metab_PyrdxlP-dep_enz"/>
</dbReference>
<dbReference type="RefSeq" id="WP_188711676.1">
    <property type="nucleotide sequence ID" value="NZ_BMHO01000001.1"/>
</dbReference>
<dbReference type="PANTHER" id="PTHR43797:SF2">
    <property type="entry name" value="HOMOCYSTEINE_CYSTEINE SYNTHASE"/>
    <property type="match status" value="1"/>
</dbReference>
<name>A0A916Y9A4_9MICO</name>
<evidence type="ECO:0000256" key="6">
    <source>
        <dbReference type="RuleBase" id="RU362118"/>
    </source>
</evidence>
<dbReference type="GO" id="GO:0003961">
    <property type="term" value="F:O-acetylhomoserine aminocarboxypropyltransferase activity"/>
    <property type="evidence" value="ECO:0007669"/>
    <property type="project" value="TreeGrafter"/>
</dbReference>
<dbReference type="InterPro" id="IPR015421">
    <property type="entry name" value="PyrdxlP-dep_Trfase_major"/>
</dbReference>
<dbReference type="SUPFAM" id="SSF53383">
    <property type="entry name" value="PLP-dependent transferases"/>
    <property type="match status" value="1"/>
</dbReference>
<dbReference type="PANTHER" id="PTHR43797">
    <property type="entry name" value="HOMOCYSTEINE/CYSTEINE SYNTHASE"/>
    <property type="match status" value="1"/>
</dbReference>
<dbReference type="GO" id="GO:0030170">
    <property type="term" value="F:pyridoxal phosphate binding"/>
    <property type="evidence" value="ECO:0007669"/>
    <property type="project" value="InterPro"/>
</dbReference>
<comment type="cofactor">
    <cofactor evidence="1 6">
        <name>pyridoxal 5'-phosphate</name>
        <dbReference type="ChEBI" id="CHEBI:597326"/>
    </cofactor>
</comment>
<reference evidence="7" key="2">
    <citation type="submission" date="2020-09" db="EMBL/GenBank/DDBJ databases">
        <authorList>
            <person name="Sun Q."/>
            <person name="Zhou Y."/>
        </authorList>
    </citation>
    <scope>NUCLEOTIDE SEQUENCE</scope>
    <source>
        <strain evidence="7">CGMCC 1.15152</strain>
    </source>
</reference>
<dbReference type="Gene3D" id="3.90.1150.10">
    <property type="entry name" value="Aspartate Aminotransferase, domain 1"/>
    <property type="match status" value="1"/>
</dbReference>
<protein>
    <submittedName>
        <fullName evidence="7">O-acetylhomoserine aminocarboxypropyltransferase</fullName>
    </submittedName>
</protein>
<comment type="similarity">
    <text evidence="2 6">Belongs to the trans-sulfuration enzymes family.</text>
</comment>
<dbReference type="GO" id="GO:0004124">
    <property type="term" value="F:cysteine synthase activity"/>
    <property type="evidence" value="ECO:0007669"/>
    <property type="project" value="TreeGrafter"/>
</dbReference>
<dbReference type="GO" id="GO:0005737">
    <property type="term" value="C:cytoplasm"/>
    <property type="evidence" value="ECO:0007669"/>
    <property type="project" value="TreeGrafter"/>
</dbReference>
<evidence type="ECO:0000256" key="3">
    <source>
        <dbReference type="ARBA" id="ARBA00022679"/>
    </source>
</evidence>
<keyword evidence="8" id="KW-1185">Reference proteome</keyword>